<dbReference type="InterPro" id="IPR010281">
    <property type="entry name" value="DUF885"/>
</dbReference>
<gene>
    <name evidence="2" type="ORF">GCM10011357_35630</name>
</gene>
<evidence type="ECO:0008006" key="4">
    <source>
        <dbReference type="Google" id="ProtNLM"/>
    </source>
</evidence>
<feature type="signal peptide" evidence="1">
    <location>
        <begin position="1"/>
        <end position="19"/>
    </location>
</feature>
<keyword evidence="1" id="KW-0732">Signal</keyword>
<evidence type="ECO:0000313" key="2">
    <source>
        <dbReference type="EMBL" id="GGD77421.1"/>
    </source>
</evidence>
<accession>A0ABQ1RQ41</accession>
<dbReference type="PANTHER" id="PTHR33361">
    <property type="entry name" value="GLR0591 PROTEIN"/>
    <property type="match status" value="1"/>
</dbReference>
<feature type="chain" id="PRO_5047044975" description="DUF885 domain-containing protein" evidence="1">
    <location>
        <begin position="20"/>
        <end position="586"/>
    </location>
</feature>
<dbReference type="Pfam" id="PF05960">
    <property type="entry name" value="DUF885"/>
    <property type="match status" value="1"/>
</dbReference>
<reference evidence="3" key="1">
    <citation type="journal article" date="2019" name="Int. J. Syst. Evol. Microbiol.">
        <title>The Global Catalogue of Microorganisms (GCM) 10K type strain sequencing project: providing services to taxonomists for standard genome sequencing and annotation.</title>
        <authorList>
            <consortium name="The Broad Institute Genomics Platform"/>
            <consortium name="The Broad Institute Genome Sequencing Center for Infectious Disease"/>
            <person name="Wu L."/>
            <person name="Ma J."/>
        </authorList>
    </citation>
    <scope>NUCLEOTIDE SEQUENCE [LARGE SCALE GENOMIC DNA]</scope>
    <source>
        <strain evidence="3">CGMCC 1.12923</strain>
    </source>
</reference>
<comment type="caution">
    <text evidence="2">The sequence shown here is derived from an EMBL/GenBank/DDBJ whole genome shotgun (WGS) entry which is preliminary data.</text>
</comment>
<organism evidence="2 3">
    <name type="scientific">Lacimicrobium alkaliphilum</name>
    <dbReference type="NCBI Taxonomy" id="1526571"/>
    <lineage>
        <taxon>Bacteria</taxon>
        <taxon>Pseudomonadati</taxon>
        <taxon>Pseudomonadota</taxon>
        <taxon>Gammaproteobacteria</taxon>
        <taxon>Alteromonadales</taxon>
        <taxon>Alteromonadaceae</taxon>
        <taxon>Lacimicrobium</taxon>
    </lineage>
</organism>
<sequence>MLKAFLAGLFLILTASVSANQKLGSLLDEIWQFELRINPTMATSRGVHQYDHLLSDVSAEGLKEQYQQAKAYLKKLDKLAGQNLSKQDRISVLMQRRRLQEMVDSYDYNAHYMPITSEYGFHSGLAFLTRTSKFNTVQDYENYLARLTAFEDYFNHQISWMRKGLETGLTQPKVVLKDFEKTALAFVHDDATQSQFYSPLKTIPAAINSNKQAALQEQAKKVISNTVMPAYQQFYDFLVEEYIPGAKQDIAAKSWPKGAEYYENRARYYTTLDMNSEEIHQLGLQEVKRIREDMQQVIDEVGFEGNHAEFVHFLRTDPQFYAKSAMELIKEATYLSKKIDALLPKLFYKLPRTPYGVAPVPDSIAPKYTTGRYISPSRDDQPGYYWVNTYALDKRPLYSLPALTLHEAVPGHHLQNALASEMDHLPPVRRYTYISAFGEGWGLYSEYLGKEIGFYETPYDEFGRLSYEMWRACRLVVDTGMHMQGWSRQQAIDYMLENTALSAHNVTTEIDRYISWPGQALSYKLGEITIKRLRKEAEQQLGEHFDLRAFHDMLLENGSVPLNVLEQHVRDYIKAQKAAQTSESAI</sequence>
<evidence type="ECO:0000313" key="3">
    <source>
        <dbReference type="Proteomes" id="UP000614272"/>
    </source>
</evidence>
<keyword evidence="3" id="KW-1185">Reference proteome</keyword>
<dbReference type="EMBL" id="BMGJ01000019">
    <property type="protein sequence ID" value="GGD77421.1"/>
    <property type="molecule type" value="Genomic_DNA"/>
</dbReference>
<name>A0ABQ1RQ41_9ALTE</name>
<proteinExistence type="predicted"/>
<evidence type="ECO:0000256" key="1">
    <source>
        <dbReference type="SAM" id="SignalP"/>
    </source>
</evidence>
<dbReference type="RefSeq" id="WP_099036112.1">
    <property type="nucleotide sequence ID" value="NZ_BMGJ01000019.1"/>
</dbReference>
<dbReference type="PANTHER" id="PTHR33361:SF2">
    <property type="entry name" value="DUF885 DOMAIN-CONTAINING PROTEIN"/>
    <property type="match status" value="1"/>
</dbReference>
<dbReference type="Proteomes" id="UP000614272">
    <property type="component" value="Unassembled WGS sequence"/>
</dbReference>
<protein>
    <recommendedName>
        <fullName evidence="4">DUF885 domain-containing protein</fullName>
    </recommendedName>
</protein>